<dbReference type="Gene3D" id="1.20.1250.20">
    <property type="entry name" value="MFS general substrate transporter like domains"/>
    <property type="match status" value="1"/>
</dbReference>
<feature type="transmembrane region" description="Helical" evidence="6">
    <location>
        <begin position="275"/>
        <end position="298"/>
    </location>
</feature>
<keyword evidence="5 6" id="KW-0472">Membrane</keyword>
<evidence type="ECO:0000256" key="6">
    <source>
        <dbReference type="SAM" id="Phobius"/>
    </source>
</evidence>
<proteinExistence type="predicted"/>
<evidence type="ECO:0000256" key="4">
    <source>
        <dbReference type="ARBA" id="ARBA00022989"/>
    </source>
</evidence>
<evidence type="ECO:0000313" key="7">
    <source>
        <dbReference type="EMBL" id="MBW6437260.1"/>
    </source>
</evidence>
<dbReference type="PANTHER" id="PTHR23513">
    <property type="entry name" value="INTEGRAL MEMBRANE EFFLUX PROTEIN-RELATED"/>
    <property type="match status" value="1"/>
</dbReference>
<dbReference type="InterPro" id="IPR011701">
    <property type="entry name" value="MFS"/>
</dbReference>
<dbReference type="Proteomes" id="UP001519863">
    <property type="component" value="Unassembled WGS sequence"/>
</dbReference>
<feature type="transmembrane region" description="Helical" evidence="6">
    <location>
        <begin position="310"/>
        <end position="327"/>
    </location>
</feature>
<organism evidence="7 8">
    <name type="scientific">Actinoplanes hulinensis</name>
    <dbReference type="NCBI Taxonomy" id="1144547"/>
    <lineage>
        <taxon>Bacteria</taxon>
        <taxon>Bacillati</taxon>
        <taxon>Actinomycetota</taxon>
        <taxon>Actinomycetes</taxon>
        <taxon>Micromonosporales</taxon>
        <taxon>Micromonosporaceae</taxon>
        <taxon>Actinoplanes</taxon>
    </lineage>
</organism>
<feature type="transmembrane region" description="Helical" evidence="6">
    <location>
        <begin position="175"/>
        <end position="193"/>
    </location>
</feature>
<feature type="transmembrane region" description="Helical" evidence="6">
    <location>
        <begin position="52"/>
        <end position="72"/>
    </location>
</feature>
<sequence length="420" mass="42650">MTVTDRPATYREVFAEPTFRTLFVARTLAISANSLQIFALSVLVYTSTGSPLLSALAFGAGFLPQFAGGLLLGSLTDRLPARPLIVAGYAVEAALAATLCLADLPVVVNLLLVAAVACFTPVFSGAASKVIAERLTGDAYVLGRSLTSMSSSAAQLLGLAGGGVAVATLGARPALLVAAVCHLLAAAAVRIGLPAARIGLPAARGGLHAARGGLHADHRGAVSKTGGAVRDSWTGAISMLTDRTIRRLLLAQWLPSAFVAGSEALLVAYAARRGFAPGAGAILMAAPAVGMLLGNFAVGRLLRPSVRERLSAPLIILLGAPLITLLAPLPLPLVTVVLVFAGTGFAYGLGLQREFLEAAPADRLGQLFALLSTGLMALQGVGPLVFGALAELTSPATAIAAAGMATSLVALPVHLRRRVA</sequence>
<feature type="transmembrane region" description="Helical" evidence="6">
    <location>
        <begin position="110"/>
        <end position="132"/>
    </location>
</feature>
<comment type="caution">
    <text evidence="7">The sequence shown here is derived from an EMBL/GenBank/DDBJ whole genome shotgun (WGS) entry which is preliminary data.</text>
</comment>
<accession>A0ABS7B870</accession>
<evidence type="ECO:0000313" key="8">
    <source>
        <dbReference type="Proteomes" id="UP001519863"/>
    </source>
</evidence>
<evidence type="ECO:0000256" key="2">
    <source>
        <dbReference type="ARBA" id="ARBA00022475"/>
    </source>
</evidence>
<dbReference type="InterPro" id="IPR036259">
    <property type="entry name" value="MFS_trans_sf"/>
</dbReference>
<dbReference type="PANTHER" id="PTHR23513:SF11">
    <property type="entry name" value="STAPHYLOFERRIN A TRANSPORTER"/>
    <property type="match status" value="1"/>
</dbReference>
<dbReference type="SUPFAM" id="SSF103473">
    <property type="entry name" value="MFS general substrate transporter"/>
    <property type="match status" value="1"/>
</dbReference>
<feature type="transmembrane region" description="Helical" evidence="6">
    <location>
        <begin position="21"/>
        <end position="46"/>
    </location>
</feature>
<feature type="transmembrane region" description="Helical" evidence="6">
    <location>
        <begin position="248"/>
        <end position="269"/>
    </location>
</feature>
<feature type="transmembrane region" description="Helical" evidence="6">
    <location>
        <begin position="153"/>
        <end position="169"/>
    </location>
</feature>
<evidence type="ECO:0000256" key="3">
    <source>
        <dbReference type="ARBA" id="ARBA00022692"/>
    </source>
</evidence>
<feature type="transmembrane region" description="Helical" evidence="6">
    <location>
        <begin position="333"/>
        <end position="352"/>
    </location>
</feature>
<name>A0ABS7B870_9ACTN</name>
<keyword evidence="3 6" id="KW-0812">Transmembrane</keyword>
<dbReference type="EMBL" id="JAHXZI010000014">
    <property type="protein sequence ID" value="MBW6437260.1"/>
    <property type="molecule type" value="Genomic_DNA"/>
</dbReference>
<protein>
    <submittedName>
        <fullName evidence="7">MFS transporter</fullName>
    </submittedName>
</protein>
<reference evidence="7 8" key="1">
    <citation type="journal article" date="2013" name="Antonie Van Leeuwenhoek">
        <title>Actinoplanes hulinensis sp. nov., a novel actinomycete isolated from soybean root (Glycine max (L.) Merr).</title>
        <authorList>
            <person name="Shen Y."/>
            <person name="Liu C."/>
            <person name="Wang X."/>
            <person name="Zhao J."/>
            <person name="Jia F."/>
            <person name="Zhang Y."/>
            <person name="Wang L."/>
            <person name="Yang D."/>
            <person name="Xiang W."/>
        </authorList>
    </citation>
    <scope>NUCLEOTIDE SEQUENCE [LARGE SCALE GENOMIC DNA]</scope>
    <source>
        <strain evidence="7 8">NEAU-M9</strain>
    </source>
</reference>
<dbReference type="Pfam" id="PF07690">
    <property type="entry name" value="MFS_1"/>
    <property type="match status" value="1"/>
</dbReference>
<comment type="subcellular location">
    <subcellularLocation>
        <location evidence="1">Cell membrane</location>
        <topology evidence="1">Multi-pass membrane protein</topology>
    </subcellularLocation>
</comment>
<feature type="transmembrane region" description="Helical" evidence="6">
    <location>
        <begin position="84"/>
        <end position="104"/>
    </location>
</feature>
<keyword evidence="4 6" id="KW-1133">Transmembrane helix</keyword>
<dbReference type="RefSeq" id="WP_220146594.1">
    <property type="nucleotide sequence ID" value="NZ_JAHXZI010000014.1"/>
</dbReference>
<feature type="transmembrane region" description="Helical" evidence="6">
    <location>
        <begin position="396"/>
        <end position="415"/>
    </location>
</feature>
<evidence type="ECO:0000256" key="5">
    <source>
        <dbReference type="ARBA" id="ARBA00023136"/>
    </source>
</evidence>
<evidence type="ECO:0000256" key="1">
    <source>
        <dbReference type="ARBA" id="ARBA00004651"/>
    </source>
</evidence>
<keyword evidence="8" id="KW-1185">Reference proteome</keyword>
<gene>
    <name evidence="7" type="ORF">KZ829_26340</name>
</gene>
<feature type="transmembrane region" description="Helical" evidence="6">
    <location>
        <begin position="364"/>
        <end position="390"/>
    </location>
</feature>
<keyword evidence="2" id="KW-1003">Cell membrane</keyword>